<keyword evidence="2" id="KW-1185">Reference proteome</keyword>
<proteinExistence type="predicted"/>
<evidence type="ECO:0000313" key="2">
    <source>
        <dbReference type="Proteomes" id="UP000204189"/>
    </source>
</evidence>
<dbReference type="OrthoDB" id="29243at10239"/>
<gene>
    <name evidence="1" type="primary">53</name>
    <name evidence="1" type="ORF">SEA_EMALYN_53</name>
</gene>
<name>A0A142KBY9_9CAUD</name>
<evidence type="ECO:0000313" key="1">
    <source>
        <dbReference type="EMBL" id="AMS03622.1"/>
    </source>
</evidence>
<reference evidence="2" key="1">
    <citation type="submission" date="2016-03" db="EMBL/GenBank/DDBJ databases">
        <authorList>
            <person name="Ploux O."/>
        </authorList>
    </citation>
    <scope>NUCLEOTIDE SEQUENCE [LARGE SCALE GENOMIC DNA]</scope>
</reference>
<dbReference type="RefSeq" id="YP_009301494.1">
    <property type="nucleotide sequence ID" value="NC_031234.1"/>
</dbReference>
<sequence>MNVRRRNKKLRAEQRLFDTGGPLTSNFVLPPDPAVMDAERERLKQIFQERKKVDYVLGLKRFGFKMGKAHKA</sequence>
<dbReference type="Proteomes" id="UP000204189">
    <property type="component" value="Segment"/>
</dbReference>
<dbReference type="KEGG" id="vg:29123908"/>
<dbReference type="EMBL" id="KU963260">
    <property type="protein sequence ID" value="AMS03622.1"/>
    <property type="molecule type" value="Genomic_DNA"/>
</dbReference>
<organism evidence="1 2">
    <name type="scientific">Gordonia phage Emalyn</name>
    <dbReference type="NCBI Taxonomy" id="1821552"/>
    <lineage>
        <taxon>Viruses</taxon>
        <taxon>Duplodnaviria</taxon>
        <taxon>Heunggongvirae</taxon>
        <taxon>Uroviricota</taxon>
        <taxon>Caudoviricetes</taxon>
        <taxon>Emalynvirus</taxon>
        <taxon>Emalynvirus emalyn</taxon>
    </lineage>
</organism>
<accession>A0A142KBY9</accession>
<protein>
    <submittedName>
        <fullName evidence="1">Uncharacterized protein</fullName>
    </submittedName>
</protein>
<dbReference type="GeneID" id="29123908"/>